<dbReference type="Pfam" id="PF20811">
    <property type="entry name" value="PARG_cat_N"/>
    <property type="match status" value="1"/>
</dbReference>
<comment type="similarity">
    <text evidence="1">Belongs to the poly(ADP-ribose) glycohydrolase family.</text>
</comment>
<dbReference type="GO" id="GO:0005975">
    <property type="term" value="P:carbohydrate metabolic process"/>
    <property type="evidence" value="ECO:0007669"/>
    <property type="project" value="InterPro"/>
</dbReference>
<feature type="active site" evidence="4">
    <location>
        <position position="474"/>
    </location>
</feature>
<dbReference type="GO" id="GO:0006282">
    <property type="term" value="P:regulation of DNA repair"/>
    <property type="evidence" value="ECO:0007669"/>
    <property type="project" value="InterPro"/>
</dbReference>
<dbReference type="GO" id="GO:0004649">
    <property type="term" value="F:poly(ADP-ribose) glycohydrolase activity"/>
    <property type="evidence" value="ECO:0007669"/>
    <property type="project" value="UniProtKB-EC"/>
</dbReference>
<evidence type="ECO:0000256" key="1">
    <source>
        <dbReference type="ARBA" id="ARBA00009545"/>
    </source>
</evidence>
<proteinExistence type="inferred from homology"/>
<organism evidence="8 9">
    <name type="scientific">Ciona intestinalis</name>
    <name type="common">Transparent sea squirt</name>
    <name type="synonym">Ascidia intestinalis</name>
    <dbReference type="NCBI Taxonomy" id="7719"/>
    <lineage>
        <taxon>Eukaryota</taxon>
        <taxon>Metazoa</taxon>
        <taxon>Chordata</taxon>
        <taxon>Tunicata</taxon>
        <taxon>Ascidiacea</taxon>
        <taxon>Phlebobranchia</taxon>
        <taxon>Cionidae</taxon>
        <taxon>Ciona</taxon>
    </lineage>
</organism>
<dbReference type="InterPro" id="IPR048362">
    <property type="entry name" value="PARG_helical"/>
</dbReference>
<evidence type="ECO:0000256" key="4">
    <source>
        <dbReference type="PIRSR" id="PIRSR607724-1"/>
    </source>
</evidence>
<keyword evidence="9" id="KW-1185">Reference proteome</keyword>
<protein>
    <recommendedName>
        <fullName evidence="2">poly(ADP-ribose) glycohydrolase</fullName>
        <ecNumber evidence="2">3.2.1.143</ecNumber>
    </recommendedName>
</protein>
<dbReference type="Pfam" id="PF05028">
    <property type="entry name" value="PARG_cat_C"/>
    <property type="match status" value="1"/>
</dbReference>
<feature type="region of interest" description="Disordered" evidence="5">
    <location>
        <begin position="24"/>
        <end position="97"/>
    </location>
</feature>
<dbReference type="EMBL" id="EAAA01000971">
    <property type="status" value="NOT_ANNOTATED_CDS"/>
    <property type="molecule type" value="Genomic_DNA"/>
</dbReference>
<dbReference type="Proteomes" id="UP000008144">
    <property type="component" value="Chromosome 12"/>
</dbReference>
<evidence type="ECO:0000256" key="5">
    <source>
        <dbReference type="SAM" id="MobiDB-lite"/>
    </source>
</evidence>
<keyword evidence="3" id="KW-0378">Hydrolase</keyword>
<evidence type="ECO:0000259" key="7">
    <source>
        <dbReference type="Pfam" id="PF20811"/>
    </source>
</evidence>
<reference evidence="8" key="4">
    <citation type="submission" date="2025-09" db="UniProtKB">
        <authorList>
            <consortium name="Ensembl"/>
        </authorList>
    </citation>
    <scope>IDENTIFICATION</scope>
</reference>
<feature type="compositionally biased region" description="Polar residues" evidence="5">
    <location>
        <begin position="88"/>
        <end position="97"/>
    </location>
</feature>
<evidence type="ECO:0000259" key="6">
    <source>
        <dbReference type="Pfam" id="PF05028"/>
    </source>
</evidence>
<evidence type="ECO:0000256" key="3">
    <source>
        <dbReference type="ARBA" id="ARBA00022801"/>
    </source>
</evidence>
<dbReference type="InterPro" id="IPR007724">
    <property type="entry name" value="Poly_GlycHdrlase"/>
</dbReference>
<dbReference type="Ensembl" id="ENSCINT00000020121.3">
    <property type="protein sequence ID" value="ENSCINP00000020121.3"/>
    <property type="gene ID" value="ENSCING00000010001.3"/>
</dbReference>
<reference evidence="8" key="2">
    <citation type="journal article" date="2008" name="Genome Biol.">
        <title>Improved genome assembly and evidence-based global gene model set for the chordate Ciona intestinalis: new insight into intron and operon populations.</title>
        <authorList>
            <person name="Satou Y."/>
            <person name="Mineta K."/>
            <person name="Ogasawara M."/>
            <person name="Sasakura Y."/>
            <person name="Shoguchi E."/>
            <person name="Ueno K."/>
            <person name="Yamada L."/>
            <person name="Matsumoto J."/>
            <person name="Wasserscheid J."/>
            <person name="Dewar K."/>
            <person name="Wiley G.B."/>
            <person name="Macmil S.L."/>
            <person name="Roe B.A."/>
            <person name="Zeller R.W."/>
            <person name="Hastings K.E."/>
            <person name="Lemaire P."/>
            <person name="Lindquist E."/>
            <person name="Endo T."/>
            <person name="Hotta K."/>
            <person name="Inaba K."/>
        </authorList>
    </citation>
    <scope>NUCLEOTIDE SEQUENCE [LARGE SCALE GENOMIC DNA]</scope>
    <source>
        <strain evidence="8">wild type</strain>
    </source>
</reference>
<dbReference type="AlphaFoldDB" id="F6QM85"/>
<evidence type="ECO:0000313" key="8">
    <source>
        <dbReference type="Ensembl" id="ENSCINP00000020121.3"/>
    </source>
</evidence>
<dbReference type="GeneTree" id="ENSGT00390000003652"/>
<reference evidence="8" key="3">
    <citation type="submission" date="2025-08" db="UniProtKB">
        <authorList>
            <consortium name="Ensembl"/>
        </authorList>
    </citation>
    <scope>IDENTIFICATION</scope>
</reference>
<feature type="active site" evidence="4">
    <location>
        <position position="493"/>
    </location>
</feature>
<sequence>MLQREISPPKQKLKQASISEFFSLSSKSVKRKRSPTQSENEVSPFAKKTTEHKTSAKTPVLDIGVKPTPTKVSQTKSPTVGPSHEKMSANSEPNSSRLLSGLTEAEGAEKNIIQMSKDATNFDIDSILENVTENMSHNKNNSQSSKPDLESMDVTVRAESPLLFEDSIQEAPVVEPESMQFTDGPTCMGMPAKDLKRIPNCWATNPFTMESGTRHLKLYNTSHKGPGPPPPKSTTYYDAWDSHHVRLPCSTENLYPVTERGRKSLEKRWELIRSSLLMKMDNEYDLQEAILTYNSRYCKKWSFQKLGNFFTQASDSYKKKFFGTTLPRMVALALDLPNICTQPIPLLCHQRSCKVTMTQQQIACLLCNAFFCTFPRRNSKGPNSEYSNYPSINFSSLFNGAGGWHNSPFVEKFKTILHYFERVCENMPTGTVTFERRCLSDFPRWEKSPCTLGGLHLSNEGRIECDGIGLLQVDFANRYLGGGVLSSGLVQEEILFSICPELIVS</sequence>
<accession>F6QM85</accession>
<dbReference type="STRING" id="7719.ENSCINP00000020121"/>
<feature type="active site" evidence="4">
    <location>
        <position position="492"/>
    </location>
</feature>
<reference evidence="9" key="1">
    <citation type="journal article" date="2002" name="Science">
        <title>The draft genome of Ciona intestinalis: insights into chordate and vertebrate origins.</title>
        <authorList>
            <person name="Dehal P."/>
            <person name="Satou Y."/>
            <person name="Campbell R.K."/>
            <person name="Chapman J."/>
            <person name="Degnan B."/>
            <person name="De Tomaso A."/>
            <person name="Davidson B."/>
            <person name="Di Gregorio A."/>
            <person name="Gelpke M."/>
            <person name="Goodstein D.M."/>
            <person name="Harafuji N."/>
            <person name="Hastings K.E."/>
            <person name="Ho I."/>
            <person name="Hotta K."/>
            <person name="Huang W."/>
            <person name="Kawashima T."/>
            <person name="Lemaire P."/>
            <person name="Martinez D."/>
            <person name="Meinertzhagen I.A."/>
            <person name="Necula S."/>
            <person name="Nonaka M."/>
            <person name="Putnam N."/>
            <person name="Rash S."/>
            <person name="Saiga H."/>
            <person name="Satake M."/>
            <person name="Terry A."/>
            <person name="Yamada L."/>
            <person name="Wang H.G."/>
            <person name="Awazu S."/>
            <person name="Azumi K."/>
            <person name="Boore J."/>
            <person name="Branno M."/>
            <person name="Chin-Bow S."/>
            <person name="DeSantis R."/>
            <person name="Doyle S."/>
            <person name="Francino P."/>
            <person name="Keys D.N."/>
            <person name="Haga S."/>
            <person name="Hayashi H."/>
            <person name="Hino K."/>
            <person name="Imai K.S."/>
            <person name="Inaba K."/>
            <person name="Kano S."/>
            <person name="Kobayashi K."/>
            <person name="Kobayashi M."/>
            <person name="Lee B.I."/>
            <person name="Makabe K.W."/>
            <person name="Manohar C."/>
            <person name="Matassi G."/>
            <person name="Medina M."/>
            <person name="Mochizuki Y."/>
            <person name="Mount S."/>
            <person name="Morishita T."/>
            <person name="Miura S."/>
            <person name="Nakayama A."/>
            <person name="Nishizaka S."/>
            <person name="Nomoto H."/>
            <person name="Ohta F."/>
            <person name="Oishi K."/>
            <person name="Rigoutsos I."/>
            <person name="Sano M."/>
            <person name="Sasaki A."/>
            <person name="Sasakura Y."/>
            <person name="Shoguchi E."/>
            <person name="Shin-i T."/>
            <person name="Spagnuolo A."/>
            <person name="Stainier D."/>
            <person name="Suzuki M.M."/>
            <person name="Tassy O."/>
            <person name="Takatori N."/>
            <person name="Tokuoka M."/>
            <person name="Yagi K."/>
            <person name="Yoshizaki F."/>
            <person name="Wada S."/>
            <person name="Zhang C."/>
            <person name="Hyatt P.D."/>
            <person name="Larimer F."/>
            <person name="Detter C."/>
            <person name="Doggett N."/>
            <person name="Glavina T."/>
            <person name="Hawkins T."/>
            <person name="Richardson P."/>
            <person name="Lucas S."/>
            <person name="Kohara Y."/>
            <person name="Levine M."/>
            <person name="Satoh N."/>
            <person name="Rokhsar D.S."/>
        </authorList>
    </citation>
    <scope>NUCLEOTIDE SEQUENCE [LARGE SCALE GENOMIC DNA]</scope>
</reference>
<feature type="domain" description="PARG catalytic Macro" evidence="6">
    <location>
        <begin position="443"/>
        <end position="505"/>
    </location>
</feature>
<name>F6QM85_CIOIN</name>
<feature type="compositionally biased region" description="Polar residues" evidence="5">
    <location>
        <begin position="70"/>
        <end position="80"/>
    </location>
</feature>
<dbReference type="InParanoid" id="F6QM85"/>
<dbReference type="PANTHER" id="PTHR12837">
    <property type="entry name" value="POLY ADP-RIBOSE GLYCOHYDROLASE"/>
    <property type="match status" value="1"/>
</dbReference>
<dbReference type="PANTHER" id="PTHR12837:SF15">
    <property type="entry name" value="POLY(ADP-RIBOSE) GLYCOHYDROLASE"/>
    <property type="match status" value="1"/>
</dbReference>
<evidence type="ECO:0000256" key="2">
    <source>
        <dbReference type="ARBA" id="ARBA00012255"/>
    </source>
</evidence>
<evidence type="ECO:0000313" key="9">
    <source>
        <dbReference type="Proteomes" id="UP000008144"/>
    </source>
</evidence>
<feature type="domain" description="PARG helical" evidence="7">
    <location>
        <begin position="315"/>
        <end position="436"/>
    </location>
</feature>
<dbReference type="EC" id="3.2.1.143" evidence="2"/>
<dbReference type="InterPro" id="IPR046372">
    <property type="entry name" value="PARG_cat_C"/>
</dbReference>
<dbReference type="HOGENOM" id="CLU_540319_0_0_1"/>